<dbReference type="NCBIfam" id="TIGR00518">
    <property type="entry name" value="alaDH"/>
    <property type="match status" value="1"/>
</dbReference>
<dbReference type="GO" id="GO:0000286">
    <property type="term" value="F:alanine dehydrogenase activity"/>
    <property type="evidence" value="ECO:0007669"/>
    <property type="project" value="UniProtKB-EC"/>
</dbReference>
<dbReference type="EMBL" id="JAPFQI010000016">
    <property type="protein sequence ID" value="MCW8087410.1"/>
    <property type="molecule type" value="Genomic_DNA"/>
</dbReference>
<comment type="catalytic activity">
    <reaction evidence="4">
        <text>L-alanine + NAD(+) + H2O = pyruvate + NH4(+) + NADH + H(+)</text>
        <dbReference type="Rhea" id="RHEA:18405"/>
        <dbReference type="ChEBI" id="CHEBI:15361"/>
        <dbReference type="ChEBI" id="CHEBI:15377"/>
        <dbReference type="ChEBI" id="CHEBI:15378"/>
        <dbReference type="ChEBI" id="CHEBI:28938"/>
        <dbReference type="ChEBI" id="CHEBI:57540"/>
        <dbReference type="ChEBI" id="CHEBI:57945"/>
        <dbReference type="ChEBI" id="CHEBI:57972"/>
        <dbReference type="EC" id="1.4.1.1"/>
    </reaction>
</comment>
<name>A0ABT3NZ78_9PROT</name>
<dbReference type="CDD" id="cd05305">
    <property type="entry name" value="L-AlaDH"/>
    <property type="match status" value="1"/>
</dbReference>
<dbReference type="SMART" id="SM01002">
    <property type="entry name" value="AlaDh_PNT_C"/>
    <property type="match status" value="1"/>
</dbReference>
<dbReference type="Pfam" id="PF01262">
    <property type="entry name" value="AlaDh_PNT_C"/>
    <property type="match status" value="1"/>
</dbReference>
<dbReference type="PIRSF" id="PIRSF000183">
    <property type="entry name" value="Alanine_dh"/>
    <property type="match status" value="1"/>
</dbReference>
<keyword evidence="3 4" id="KW-0560">Oxidoreductase</keyword>
<dbReference type="InterPro" id="IPR008141">
    <property type="entry name" value="Ala_DH"/>
</dbReference>
<accession>A0ABT3NZ78</accession>
<dbReference type="InterPro" id="IPR007886">
    <property type="entry name" value="AlaDH/PNT_N"/>
</dbReference>
<evidence type="ECO:0000259" key="6">
    <source>
        <dbReference type="SMART" id="SM01003"/>
    </source>
</evidence>
<dbReference type="SUPFAM" id="SSF51735">
    <property type="entry name" value="NAD(P)-binding Rossmann-fold domains"/>
    <property type="match status" value="1"/>
</dbReference>
<protein>
    <recommendedName>
        <fullName evidence="2 4">Alanine dehydrogenase</fullName>
        <ecNumber evidence="2 4">1.4.1.1</ecNumber>
    </recommendedName>
</protein>
<keyword evidence="8" id="KW-1185">Reference proteome</keyword>
<comment type="caution">
    <text evidence="7">The sequence shown here is derived from an EMBL/GenBank/DDBJ whole genome shotgun (WGS) entry which is preliminary data.</text>
</comment>
<dbReference type="Pfam" id="PF05222">
    <property type="entry name" value="AlaDh_PNT_N"/>
    <property type="match status" value="1"/>
</dbReference>
<dbReference type="RefSeq" id="WP_301591608.1">
    <property type="nucleotide sequence ID" value="NZ_JAPFQI010000016.1"/>
</dbReference>
<sequence>MLIGVPKEVKVHEYRVGLIPASVRELIANGHRVMVEAGAGAAIGFTDHMYEKAGAQVIADVARIFAESEMIVKVKEPQPAEWERLREGQVLFTYLHLAPDREQTMGLISSGATAIAYETVTNQQGGLPLLAPMSEVAGRMAVQVGARCLEKEAGGAGVLLSGVPGVQPGRVAVIGGGVVGSNAARIAQGMRAQVTVLDRNLRALEALDIEFKGTVETIFATSDAVERAVIDADLVIGAVLVPGAAAPKLVSRATVARMRQGSVLVDVAIDQGGCFETSRPTTHADPTYVVDGVVHYCVTNMPGAVARTSAVALNNATLPFVAEIAAKGWRLAAAENRHIAAGVNVHAGEVTHRAVAEALGLPLAALN</sequence>
<dbReference type="EC" id="1.4.1.1" evidence="2 4"/>
<dbReference type="Gene3D" id="3.40.50.720">
    <property type="entry name" value="NAD(P)-binding Rossmann-like Domain"/>
    <property type="match status" value="2"/>
</dbReference>
<evidence type="ECO:0000256" key="3">
    <source>
        <dbReference type="ARBA" id="ARBA00023002"/>
    </source>
</evidence>
<evidence type="ECO:0000256" key="2">
    <source>
        <dbReference type="ARBA" id="ARBA00012897"/>
    </source>
</evidence>
<feature type="domain" description="Alanine dehydrogenase/pyridine nucleotide transhydrogenase NAD(H)-binding" evidence="5">
    <location>
        <begin position="149"/>
        <end position="297"/>
    </location>
</feature>
<evidence type="ECO:0000259" key="5">
    <source>
        <dbReference type="SMART" id="SM01002"/>
    </source>
</evidence>
<evidence type="ECO:0000313" key="7">
    <source>
        <dbReference type="EMBL" id="MCW8087410.1"/>
    </source>
</evidence>
<dbReference type="InterPro" id="IPR007698">
    <property type="entry name" value="AlaDH/PNT_NAD(H)-bd"/>
</dbReference>
<gene>
    <name evidence="7" type="primary">ald</name>
    <name evidence="7" type="ORF">OF850_17415</name>
</gene>
<dbReference type="PANTHER" id="PTHR42795">
    <property type="entry name" value="ALANINE DEHYDROGENASE"/>
    <property type="match status" value="1"/>
</dbReference>
<evidence type="ECO:0000313" key="8">
    <source>
        <dbReference type="Proteomes" id="UP001526430"/>
    </source>
</evidence>
<dbReference type="SUPFAM" id="SSF52283">
    <property type="entry name" value="Formate/glycerate dehydrogenase catalytic domain-like"/>
    <property type="match status" value="1"/>
</dbReference>
<dbReference type="SMART" id="SM01003">
    <property type="entry name" value="AlaDh_PNT_N"/>
    <property type="match status" value="1"/>
</dbReference>
<comment type="similarity">
    <text evidence="1 4">Belongs to the AlaDH/PNT family.</text>
</comment>
<keyword evidence="4" id="KW-0520">NAD</keyword>
<reference evidence="7 8" key="1">
    <citation type="submission" date="2022-10" db="EMBL/GenBank/DDBJ databases">
        <title>Roseococcus glaciei nov., sp. nov., isolated from glacier.</title>
        <authorList>
            <person name="Liu Q."/>
            <person name="Xin Y.-H."/>
        </authorList>
    </citation>
    <scope>NUCLEOTIDE SEQUENCE [LARGE SCALE GENOMIC DNA]</scope>
    <source>
        <strain evidence="7 8">MDT2-1-1</strain>
    </source>
</reference>
<organism evidence="7 8">
    <name type="scientific">Sabulicella glaciei</name>
    <dbReference type="NCBI Taxonomy" id="2984948"/>
    <lineage>
        <taxon>Bacteria</taxon>
        <taxon>Pseudomonadati</taxon>
        <taxon>Pseudomonadota</taxon>
        <taxon>Alphaproteobacteria</taxon>
        <taxon>Acetobacterales</taxon>
        <taxon>Acetobacteraceae</taxon>
        <taxon>Sabulicella</taxon>
    </lineage>
</organism>
<dbReference type="Proteomes" id="UP001526430">
    <property type="component" value="Unassembled WGS sequence"/>
</dbReference>
<evidence type="ECO:0000256" key="1">
    <source>
        <dbReference type="ARBA" id="ARBA00005689"/>
    </source>
</evidence>
<dbReference type="PANTHER" id="PTHR42795:SF1">
    <property type="entry name" value="ALANINE DEHYDROGENASE"/>
    <property type="match status" value="1"/>
</dbReference>
<evidence type="ECO:0000256" key="4">
    <source>
        <dbReference type="PIRNR" id="PIRNR000183"/>
    </source>
</evidence>
<dbReference type="InterPro" id="IPR036291">
    <property type="entry name" value="NAD(P)-bd_dom_sf"/>
</dbReference>
<feature type="domain" description="Alanine dehydrogenase/pyridine nucleotide transhydrogenase N-terminal" evidence="6">
    <location>
        <begin position="4"/>
        <end position="137"/>
    </location>
</feature>
<proteinExistence type="inferred from homology"/>